<evidence type="ECO:0000256" key="3">
    <source>
        <dbReference type="SAM" id="MobiDB-lite"/>
    </source>
</evidence>
<dbReference type="OrthoDB" id="9764897at2"/>
<evidence type="ECO:0000256" key="1">
    <source>
        <dbReference type="ARBA" id="ARBA00001946"/>
    </source>
</evidence>
<reference evidence="5 6" key="1">
    <citation type="submission" date="2017-06" db="EMBL/GenBank/DDBJ databases">
        <authorList>
            <person name="Kim H.J."/>
            <person name="Triplett B.A."/>
        </authorList>
    </citation>
    <scope>NUCLEOTIDE SEQUENCE [LARGE SCALE GENOMIC DNA]</scope>
    <source>
        <strain evidence="5 6">DSM 43151</strain>
    </source>
</reference>
<protein>
    <submittedName>
        <fullName evidence="5">ADP-ribose pyrophosphatase YjhB, NUDIX family</fullName>
    </submittedName>
</protein>
<name>A0A239BUN9_9ACTN</name>
<dbReference type="PANTHER" id="PTHR43046">
    <property type="entry name" value="GDP-MANNOSE MANNOSYL HYDROLASE"/>
    <property type="match status" value="1"/>
</dbReference>
<evidence type="ECO:0000259" key="4">
    <source>
        <dbReference type="PROSITE" id="PS51462"/>
    </source>
</evidence>
<feature type="compositionally biased region" description="Basic and acidic residues" evidence="3">
    <location>
        <begin position="196"/>
        <end position="210"/>
    </location>
</feature>
<dbReference type="Gene3D" id="3.90.79.10">
    <property type="entry name" value="Nucleoside Triphosphate Pyrophosphohydrolase"/>
    <property type="match status" value="1"/>
</dbReference>
<accession>A0A239BUN9</accession>
<evidence type="ECO:0000313" key="5">
    <source>
        <dbReference type="EMBL" id="SNS11636.1"/>
    </source>
</evidence>
<dbReference type="AlphaFoldDB" id="A0A239BUN9"/>
<dbReference type="PROSITE" id="PS51462">
    <property type="entry name" value="NUDIX"/>
    <property type="match status" value="1"/>
</dbReference>
<dbReference type="Proteomes" id="UP000198415">
    <property type="component" value="Unassembled WGS sequence"/>
</dbReference>
<dbReference type="InterPro" id="IPR000086">
    <property type="entry name" value="NUDIX_hydrolase_dom"/>
</dbReference>
<evidence type="ECO:0000256" key="2">
    <source>
        <dbReference type="ARBA" id="ARBA00022801"/>
    </source>
</evidence>
<keyword evidence="6" id="KW-1185">Reference proteome</keyword>
<feature type="region of interest" description="Disordered" evidence="3">
    <location>
        <begin position="188"/>
        <end position="210"/>
    </location>
</feature>
<keyword evidence="2" id="KW-0378">Hydrolase</keyword>
<dbReference type="RefSeq" id="WP_089295695.1">
    <property type="nucleotide sequence ID" value="NZ_BOMU01000062.1"/>
</dbReference>
<dbReference type="PROSITE" id="PS00893">
    <property type="entry name" value="NUDIX_BOX"/>
    <property type="match status" value="1"/>
</dbReference>
<dbReference type="SUPFAM" id="SSF55811">
    <property type="entry name" value="Nudix"/>
    <property type="match status" value="1"/>
</dbReference>
<dbReference type="PANTHER" id="PTHR43046:SF14">
    <property type="entry name" value="MUTT_NUDIX FAMILY PROTEIN"/>
    <property type="match status" value="1"/>
</dbReference>
<dbReference type="Pfam" id="PF00293">
    <property type="entry name" value="NUDIX"/>
    <property type="match status" value="1"/>
</dbReference>
<dbReference type="InterPro" id="IPR015797">
    <property type="entry name" value="NUDIX_hydrolase-like_dom_sf"/>
</dbReference>
<dbReference type="InterPro" id="IPR020084">
    <property type="entry name" value="NUDIX_hydrolase_CS"/>
</dbReference>
<sequence length="210" mass="22965">MIESVAVVHDMVSRMEPVDGLEAEHRALVLGWLTGTDDVFRRVPPAEPPQHLVSYVVPVAADGRVLLVDHVKAGLWLPPGGHVEPGENPVLTARRELAEELGLDGATLRETPVLLTVTGTVGTVQRHTDVSLWFVLPCTGDEDLNPDAGEFHAVRWWSRAELAAGPSRLDPHFFRFLAALQRLSPGPRLRGGPAVADRREDLVEPRQDLG</sequence>
<gene>
    <name evidence="5" type="ORF">SAMN06264365_110144</name>
</gene>
<dbReference type="GO" id="GO:0016787">
    <property type="term" value="F:hydrolase activity"/>
    <property type="evidence" value="ECO:0007669"/>
    <property type="project" value="UniProtKB-KW"/>
</dbReference>
<comment type="cofactor">
    <cofactor evidence="1">
        <name>Mg(2+)</name>
        <dbReference type="ChEBI" id="CHEBI:18420"/>
    </cofactor>
</comment>
<evidence type="ECO:0000313" key="6">
    <source>
        <dbReference type="Proteomes" id="UP000198415"/>
    </source>
</evidence>
<proteinExistence type="predicted"/>
<feature type="domain" description="Nudix hydrolase" evidence="4">
    <location>
        <begin position="49"/>
        <end position="184"/>
    </location>
</feature>
<organism evidence="5 6">
    <name type="scientific">Actinoplanes regularis</name>
    <dbReference type="NCBI Taxonomy" id="52697"/>
    <lineage>
        <taxon>Bacteria</taxon>
        <taxon>Bacillati</taxon>
        <taxon>Actinomycetota</taxon>
        <taxon>Actinomycetes</taxon>
        <taxon>Micromonosporales</taxon>
        <taxon>Micromonosporaceae</taxon>
        <taxon>Actinoplanes</taxon>
    </lineage>
</organism>
<dbReference type="EMBL" id="FZNR01000010">
    <property type="protein sequence ID" value="SNS11636.1"/>
    <property type="molecule type" value="Genomic_DNA"/>
</dbReference>